<comment type="caution">
    <text evidence="1">The sequence shown here is derived from an EMBL/GenBank/DDBJ whole genome shotgun (WGS) entry which is preliminary data.</text>
</comment>
<evidence type="ECO:0000313" key="2">
    <source>
        <dbReference type="Proteomes" id="UP001159363"/>
    </source>
</evidence>
<accession>A0ABQ9H127</accession>
<gene>
    <name evidence="1" type="ORF">PR048_022448</name>
</gene>
<reference evidence="1 2" key="1">
    <citation type="submission" date="2023-02" db="EMBL/GenBank/DDBJ databases">
        <title>LHISI_Scaffold_Assembly.</title>
        <authorList>
            <person name="Stuart O.P."/>
            <person name="Cleave R."/>
            <person name="Magrath M.J.L."/>
            <person name="Mikheyev A.S."/>
        </authorList>
    </citation>
    <scope>NUCLEOTIDE SEQUENCE [LARGE SCALE GENOMIC DNA]</scope>
    <source>
        <strain evidence="1">Daus_M_001</strain>
        <tissue evidence="1">Leg muscle</tissue>
    </source>
</reference>
<organism evidence="1 2">
    <name type="scientific">Dryococelus australis</name>
    <dbReference type="NCBI Taxonomy" id="614101"/>
    <lineage>
        <taxon>Eukaryota</taxon>
        <taxon>Metazoa</taxon>
        <taxon>Ecdysozoa</taxon>
        <taxon>Arthropoda</taxon>
        <taxon>Hexapoda</taxon>
        <taxon>Insecta</taxon>
        <taxon>Pterygota</taxon>
        <taxon>Neoptera</taxon>
        <taxon>Polyneoptera</taxon>
        <taxon>Phasmatodea</taxon>
        <taxon>Verophasmatodea</taxon>
        <taxon>Anareolatae</taxon>
        <taxon>Phasmatidae</taxon>
        <taxon>Eurycanthinae</taxon>
        <taxon>Dryococelus</taxon>
    </lineage>
</organism>
<keyword evidence="2" id="KW-1185">Reference proteome</keyword>
<dbReference type="EMBL" id="JARBHB010000008">
    <property type="protein sequence ID" value="KAJ8877985.1"/>
    <property type="molecule type" value="Genomic_DNA"/>
</dbReference>
<evidence type="ECO:0000313" key="1">
    <source>
        <dbReference type="EMBL" id="KAJ8877985.1"/>
    </source>
</evidence>
<name>A0ABQ9H127_9NEOP</name>
<protein>
    <submittedName>
        <fullName evidence="1">Uncharacterized protein</fullName>
    </submittedName>
</protein>
<dbReference type="Proteomes" id="UP001159363">
    <property type="component" value="Chromosome 7"/>
</dbReference>
<sequence>MHPLTAGRFTSGQFYTIMSELKQDSCKFRCRKNSSDHLLSLLKTHIGKADQNMRKGIPAEERLAITLRWTLDTSESGDTAWLLVADDAGGLTLELWLTITR</sequence>
<proteinExistence type="predicted"/>